<feature type="domain" description="VOC" evidence="1">
    <location>
        <begin position="28"/>
        <end position="154"/>
    </location>
</feature>
<evidence type="ECO:0000313" key="3">
    <source>
        <dbReference type="Proteomes" id="UP001171606"/>
    </source>
</evidence>
<proteinExistence type="predicted"/>
<protein>
    <submittedName>
        <fullName evidence="2">VOC family protein</fullName>
    </submittedName>
</protein>
<dbReference type="PROSITE" id="PS51819">
    <property type="entry name" value="VOC"/>
    <property type="match status" value="1"/>
</dbReference>
<organism evidence="2 3">
    <name type="scientific">Burkholderia metallica</name>
    <dbReference type="NCBI Taxonomy" id="488729"/>
    <lineage>
        <taxon>Bacteria</taxon>
        <taxon>Pseudomonadati</taxon>
        <taxon>Pseudomonadota</taxon>
        <taxon>Betaproteobacteria</taxon>
        <taxon>Burkholderiales</taxon>
        <taxon>Burkholderiaceae</taxon>
        <taxon>Burkholderia</taxon>
        <taxon>Burkholderia cepacia complex</taxon>
    </lineage>
</organism>
<sequence length="157" mass="18023">MRRDAIRSHRAIRTGRLIIDRPATHPEAILHAHLRIARPVSNLARTERMYRDALDLSVLARFEDHDGFSGVMLGRDGLDYHFEFTHCPDHPIAPSPTPEDLIVFYLPDRPEWEAACARATAHGFMPVTSFNPYWEISGQTFEDADGYRIVLQNGTWR</sequence>
<dbReference type="InterPro" id="IPR029068">
    <property type="entry name" value="Glyas_Bleomycin-R_OHBP_Dase"/>
</dbReference>
<dbReference type="InterPro" id="IPR037523">
    <property type="entry name" value="VOC_core"/>
</dbReference>
<dbReference type="InterPro" id="IPR058997">
    <property type="entry name" value="YycE-like_C"/>
</dbReference>
<evidence type="ECO:0000313" key="2">
    <source>
        <dbReference type="EMBL" id="MDN7929698.1"/>
    </source>
</evidence>
<dbReference type="Pfam" id="PF22659">
    <property type="entry name" value="YycE-like_C"/>
    <property type="match status" value="1"/>
</dbReference>
<dbReference type="SUPFAM" id="SSF54593">
    <property type="entry name" value="Glyoxalase/Bleomycin resistance protein/Dihydroxybiphenyl dioxygenase"/>
    <property type="match status" value="1"/>
</dbReference>
<keyword evidence="3" id="KW-1185">Reference proteome</keyword>
<dbReference type="EMBL" id="JAUJSQ010000001">
    <property type="protein sequence ID" value="MDN7929698.1"/>
    <property type="molecule type" value="Genomic_DNA"/>
</dbReference>
<dbReference type="CDD" id="cd06587">
    <property type="entry name" value="VOC"/>
    <property type="match status" value="1"/>
</dbReference>
<gene>
    <name evidence="2" type="ORF">QZM52_00195</name>
</gene>
<accession>A0ABT8P3P1</accession>
<dbReference type="InterPro" id="IPR058998">
    <property type="entry name" value="YycE-like_N"/>
</dbReference>
<evidence type="ECO:0000259" key="1">
    <source>
        <dbReference type="PROSITE" id="PS51819"/>
    </source>
</evidence>
<dbReference type="Gene3D" id="3.10.180.10">
    <property type="entry name" value="2,3-Dihydroxybiphenyl 1,2-Dioxygenase, domain 1"/>
    <property type="match status" value="1"/>
</dbReference>
<dbReference type="Proteomes" id="UP001171606">
    <property type="component" value="Unassembled WGS sequence"/>
</dbReference>
<dbReference type="Pfam" id="PF22658">
    <property type="entry name" value="YycE-like_N"/>
    <property type="match status" value="1"/>
</dbReference>
<comment type="caution">
    <text evidence="2">The sequence shown here is derived from an EMBL/GenBank/DDBJ whole genome shotgun (WGS) entry which is preliminary data.</text>
</comment>
<name>A0ABT8P3P1_9BURK</name>
<reference evidence="2" key="1">
    <citation type="submission" date="2023-07" db="EMBL/GenBank/DDBJ databases">
        <title>A collection of bacterial strains from the Burkholderia cepacia Research Laboratory and Repository.</title>
        <authorList>
            <person name="Lipuma J."/>
            <person name="Spilker T."/>
            <person name="Caverly L."/>
        </authorList>
    </citation>
    <scope>NUCLEOTIDE SEQUENCE</scope>
    <source>
        <strain evidence="2">AU42020</strain>
    </source>
</reference>